<proteinExistence type="inferred from homology"/>
<evidence type="ECO:0000256" key="2">
    <source>
        <dbReference type="ARBA" id="ARBA00006161"/>
    </source>
</evidence>
<evidence type="ECO:0000256" key="3">
    <source>
        <dbReference type="ARBA" id="ARBA00022490"/>
    </source>
</evidence>
<accession>A0A5J4RBH8</accession>
<comment type="subcellular location">
    <subcellularLocation>
        <location evidence="1">Cytoplasm</location>
    </subcellularLocation>
</comment>
<organism evidence="6">
    <name type="scientific">termite gut metagenome</name>
    <dbReference type="NCBI Taxonomy" id="433724"/>
    <lineage>
        <taxon>unclassified sequences</taxon>
        <taxon>metagenomes</taxon>
        <taxon>organismal metagenomes</taxon>
    </lineage>
</organism>
<keyword evidence="3" id="KW-0963">Cytoplasm</keyword>
<dbReference type="SUPFAM" id="SSF158568">
    <property type="entry name" value="AF1862-like"/>
    <property type="match status" value="1"/>
</dbReference>
<evidence type="ECO:0000256" key="1">
    <source>
        <dbReference type="ARBA" id="ARBA00004496"/>
    </source>
</evidence>
<keyword evidence="4" id="KW-0051">Antiviral defense</keyword>
<name>A0A5J4RBH8_9ZZZZ</name>
<evidence type="ECO:0000256" key="4">
    <source>
        <dbReference type="ARBA" id="ARBA00023118"/>
    </source>
</evidence>
<evidence type="ECO:0000256" key="5">
    <source>
        <dbReference type="ARBA" id="ARBA00030001"/>
    </source>
</evidence>
<sequence length="146" mass="17023">MYVKTNIEKLLEPANKALIHSGIVVIENNKDVIKEYDGYISGFGATVINMGIKSTLAFYMKDVQELKRAEEREKPYEKPYRSRIVRALAQILEEVNEEKMFKKIIEIEDVNQLHQQTQKIIDASVALKLMIRTYRFTNKIQNTDEL</sequence>
<reference evidence="6" key="1">
    <citation type="submission" date="2019-03" db="EMBL/GenBank/DDBJ databases">
        <title>Single cell metagenomics reveals metabolic interactions within the superorganism composed of flagellate Streblomastix strix and complex community of Bacteroidetes bacteria on its surface.</title>
        <authorList>
            <person name="Treitli S.C."/>
            <person name="Kolisko M."/>
            <person name="Husnik F."/>
            <person name="Keeling P."/>
            <person name="Hampl V."/>
        </authorList>
    </citation>
    <scope>NUCLEOTIDE SEQUENCE</scope>
    <source>
        <strain evidence="6">STM</strain>
    </source>
</reference>
<dbReference type="Pfam" id="PF09701">
    <property type="entry name" value="Cas_Cmr5"/>
    <property type="match status" value="1"/>
</dbReference>
<dbReference type="GO" id="GO:0051607">
    <property type="term" value="P:defense response to virus"/>
    <property type="evidence" value="ECO:0007669"/>
    <property type="project" value="UniProtKB-KW"/>
</dbReference>
<dbReference type="EMBL" id="SNRY01001385">
    <property type="protein sequence ID" value="KAA6331326.1"/>
    <property type="molecule type" value="Genomic_DNA"/>
</dbReference>
<comment type="caution">
    <text evidence="6">The sequence shown here is derived from an EMBL/GenBank/DDBJ whole genome shotgun (WGS) entry which is preliminary data.</text>
</comment>
<dbReference type="AlphaFoldDB" id="A0A5J4RBH8"/>
<dbReference type="InterPro" id="IPR023101">
    <property type="entry name" value="AF1862-like_dom_sf"/>
</dbReference>
<comment type="similarity">
    <text evidence="2">Belongs to the CRISPR system Cmr5 family.</text>
</comment>
<dbReference type="GO" id="GO:0005737">
    <property type="term" value="C:cytoplasm"/>
    <property type="evidence" value="ECO:0007669"/>
    <property type="project" value="UniProtKB-SubCell"/>
</dbReference>
<gene>
    <name evidence="6" type="ORF">EZS27_020047</name>
</gene>
<evidence type="ECO:0000313" key="6">
    <source>
        <dbReference type="EMBL" id="KAA6331326.1"/>
    </source>
</evidence>
<dbReference type="Gene3D" id="1.10.520.30">
    <property type="entry name" value="AF1862-like domain"/>
    <property type="match status" value="1"/>
</dbReference>
<dbReference type="InterPro" id="IPR010160">
    <property type="entry name" value="CRISPR-assoc_prot_Cmr5"/>
</dbReference>
<protein>
    <recommendedName>
        <fullName evidence="5">CRISPR type III-B/RAMP module-associated protein Cmr5</fullName>
    </recommendedName>
</protein>